<accession>A0AA88IX52</accession>
<sequence>MHSLSLRRHDSGLHSIASLRCPPALRRHRAFDNTAGKHCCHPLSVDSGFTPEQTPVSPRERDWSQQKYAFLSRMCKRRLPRETHRQGEEDTVQQFPEDTYTCMWTNEACREGGTHIHSHSTAAAEVRQPGGHVHHCTAEREYNSCIKALQNAHVTIT</sequence>
<evidence type="ECO:0000313" key="1">
    <source>
        <dbReference type="EMBL" id="KAK2817428.1"/>
    </source>
</evidence>
<protein>
    <submittedName>
        <fullName evidence="1">Uncharacterized protein</fullName>
    </submittedName>
</protein>
<dbReference type="AlphaFoldDB" id="A0AA88IX52"/>
<organism evidence="1 2">
    <name type="scientific">Channa striata</name>
    <name type="common">Snakehead murrel</name>
    <name type="synonym">Ophicephalus striatus</name>
    <dbReference type="NCBI Taxonomy" id="64152"/>
    <lineage>
        <taxon>Eukaryota</taxon>
        <taxon>Metazoa</taxon>
        <taxon>Chordata</taxon>
        <taxon>Craniata</taxon>
        <taxon>Vertebrata</taxon>
        <taxon>Euteleostomi</taxon>
        <taxon>Actinopterygii</taxon>
        <taxon>Neopterygii</taxon>
        <taxon>Teleostei</taxon>
        <taxon>Neoteleostei</taxon>
        <taxon>Acanthomorphata</taxon>
        <taxon>Anabantaria</taxon>
        <taxon>Anabantiformes</taxon>
        <taxon>Channoidei</taxon>
        <taxon>Channidae</taxon>
        <taxon>Channa</taxon>
    </lineage>
</organism>
<comment type="caution">
    <text evidence="1">The sequence shown here is derived from an EMBL/GenBank/DDBJ whole genome shotgun (WGS) entry which is preliminary data.</text>
</comment>
<dbReference type="EMBL" id="JAUPFM010000021">
    <property type="protein sequence ID" value="KAK2817428.1"/>
    <property type="molecule type" value="Genomic_DNA"/>
</dbReference>
<evidence type="ECO:0000313" key="2">
    <source>
        <dbReference type="Proteomes" id="UP001187415"/>
    </source>
</evidence>
<name>A0AA88IX52_CHASR</name>
<reference evidence="1" key="1">
    <citation type="submission" date="2023-07" db="EMBL/GenBank/DDBJ databases">
        <title>Chromosome-level Genome Assembly of Striped Snakehead (Channa striata).</title>
        <authorList>
            <person name="Liu H."/>
        </authorList>
    </citation>
    <scope>NUCLEOTIDE SEQUENCE</scope>
    <source>
        <strain evidence="1">Gz</strain>
        <tissue evidence="1">Muscle</tissue>
    </source>
</reference>
<keyword evidence="2" id="KW-1185">Reference proteome</keyword>
<gene>
    <name evidence="1" type="ORF">Q5P01_025619</name>
</gene>
<proteinExistence type="predicted"/>
<dbReference type="Proteomes" id="UP001187415">
    <property type="component" value="Unassembled WGS sequence"/>
</dbReference>